<evidence type="ECO:0000256" key="1">
    <source>
        <dbReference type="SAM" id="Phobius"/>
    </source>
</evidence>
<feature type="transmembrane region" description="Helical" evidence="1">
    <location>
        <begin position="66"/>
        <end position="88"/>
    </location>
</feature>
<reference evidence="2" key="1">
    <citation type="journal article" date="2014" name="Int. J. Syst. Evol. Microbiol.">
        <title>Complete genome sequence of Corynebacterium casei LMG S-19264T (=DSM 44701T), isolated from a smear-ripened cheese.</title>
        <authorList>
            <consortium name="US DOE Joint Genome Institute (JGI-PGF)"/>
            <person name="Walter F."/>
            <person name="Albersmeier A."/>
            <person name="Kalinowski J."/>
            <person name="Ruckert C."/>
        </authorList>
    </citation>
    <scope>NUCLEOTIDE SEQUENCE</scope>
    <source>
        <strain evidence="2">VKM Ac-1069</strain>
    </source>
</reference>
<feature type="transmembrane region" description="Helical" evidence="1">
    <location>
        <begin position="39"/>
        <end position="59"/>
    </location>
</feature>
<protein>
    <recommendedName>
        <fullName evidence="4">DUF3649 domain-containing protein</fullName>
    </recommendedName>
</protein>
<dbReference type="AlphaFoldDB" id="A0A9W6L807"/>
<keyword evidence="3" id="KW-1185">Reference proteome</keyword>
<accession>A0A9W6L807</accession>
<reference evidence="2" key="2">
    <citation type="submission" date="2023-01" db="EMBL/GenBank/DDBJ databases">
        <authorList>
            <person name="Sun Q."/>
            <person name="Evtushenko L."/>
        </authorList>
    </citation>
    <scope>NUCLEOTIDE SEQUENCE</scope>
    <source>
        <strain evidence="2">VKM Ac-1069</strain>
    </source>
</reference>
<evidence type="ECO:0008006" key="4">
    <source>
        <dbReference type="Google" id="ProtNLM"/>
    </source>
</evidence>
<feature type="transmembrane region" description="Helical" evidence="1">
    <location>
        <begin position="7"/>
        <end position="33"/>
    </location>
</feature>
<proteinExistence type="predicted"/>
<comment type="caution">
    <text evidence="2">The sequence shown here is derived from an EMBL/GenBank/DDBJ whole genome shotgun (WGS) entry which is preliminary data.</text>
</comment>
<keyword evidence="1" id="KW-0812">Transmembrane</keyword>
<sequence>MLATRIAGLTLTVLCAFWPALFGLMGIAFGLGLADAGGVMFGAVMGAVAIAWPIGFWFATSGARRVWPVLIALVPTFLVAGGSVWLWMAG</sequence>
<keyword evidence="1" id="KW-1133">Transmembrane helix</keyword>
<gene>
    <name evidence="2" type="ORF">GCM10017577_48740</name>
</gene>
<keyword evidence="1" id="KW-0472">Membrane</keyword>
<evidence type="ECO:0000313" key="3">
    <source>
        <dbReference type="Proteomes" id="UP001143463"/>
    </source>
</evidence>
<name>A0A9W6L807_9PSEU</name>
<dbReference type="Proteomes" id="UP001143463">
    <property type="component" value="Unassembled WGS sequence"/>
</dbReference>
<evidence type="ECO:0000313" key="2">
    <source>
        <dbReference type="EMBL" id="GLL13730.1"/>
    </source>
</evidence>
<dbReference type="EMBL" id="BSFQ01000024">
    <property type="protein sequence ID" value="GLL13730.1"/>
    <property type="molecule type" value="Genomic_DNA"/>
</dbReference>
<organism evidence="2 3">
    <name type="scientific">Pseudonocardia halophobica</name>
    <dbReference type="NCBI Taxonomy" id="29401"/>
    <lineage>
        <taxon>Bacteria</taxon>
        <taxon>Bacillati</taxon>
        <taxon>Actinomycetota</taxon>
        <taxon>Actinomycetes</taxon>
        <taxon>Pseudonocardiales</taxon>
        <taxon>Pseudonocardiaceae</taxon>
        <taxon>Pseudonocardia</taxon>
    </lineage>
</organism>